<feature type="compositionally biased region" description="Gly residues" evidence="5">
    <location>
        <begin position="214"/>
        <end position="226"/>
    </location>
</feature>
<dbReference type="Gene3D" id="2.60.40.420">
    <property type="entry name" value="Cupredoxins - blue copper proteins"/>
    <property type="match status" value="3"/>
</dbReference>
<dbReference type="EMBL" id="JAUKUA010000006">
    <property type="protein sequence ID" value="KAK0707677.1"/>
    <property type="molecule type" value="Genomic_DNA"/>
</dbReference>
<dbReference type="GO" id="GO:0005507">
    <property type="term" value="F:copper ion binding"/>
    <property type="evidence" value="ECO:0007669"/>
    <property type="project" value="InterPro"/>
</dbReference>
<dbReference type="Proteomes" id="UP001172102">
    <property type="component" value="Unassembled WGS sequence"/>
</dbReference>
<keyword evidence="4" id="KW-0186">Copper</keyword>
<comment type="caution">
    <text evidence="10">The sequence shown here is derived from an EMBL/GenBank/DDBJ whole genome shotgun (WGS) entry which is preliminary data.</text>
</comment>
<dbReference type="InterPro" id="IPR011706">
    <property type="entry name" value="Cu-oxidase_C"/>
</dbReference>
<evidence type="ECO:0000313" key="10">
    <source>
        <dbReference type="EMBL" id="KAK0707677.1"/>
    </source>
</evidence>
<dbReference type="Pfam" id="PF07731">
    <property type="entry name" value="Cu-oxidase_2"/>
    <property type="match status" value="1"/>
</dbReference>
<dbReference type="GO" id="GO:0016491">
    <property type="term" value="F:oxidoreductase activity"/>
    <property type="evidence" value="ECO:0007669"/>
    <property type="project" value="UniProtKB-KW"/>
</dbReference>
<protein>
    <submittedName>
        <fullName evidence="10">Cupredoxin</fullName>
    </submittedName>
</protein>
<dbReference type="InterPro" id="IPR008972">
    <property type="entry name" value="Cupredoxin"/>
</dbReference>
<accession>A0AA40DNV3</accession>
<dbReference type="InterPro" id="IPR001117">
    <property type="entry name" value="Cu-oxidase_2nd"/>
</dbReference>
<feature type="region of interest" description="Disordered" evidence="5">
    <location>
        <begin position="208"/>
        <end position="253"/>
    </location>
</feature>
<comment type="similarity">
    <text evidence="1">Belongs to the multicopper oxidase family.</text>
</comment>
<dbReference type="InterPro" id="IPR002355">
    <property type="entry name" value="Cu_oxidase_Cu_BS"/>
</dbReference>
<feature type="signal peptide" evidence="6">
    <location>
        <begin position="1"/>
        <end position="21"/>
    </location>
</feature>
<feature type="chain" id="PRO_5041385564" evidence="6">
    <location>
        <begin position="22"/>
        <end position="651"/>
    </location>
</feature>
<dbReference type="Pfam" id="PF07732">
    <property type="entry name" value="Cu-oxidase_3"/>
    <property type="match status" value="1"/>
</dbReference>
<evidence type="ECO:0000256" key="5">
    <source>
        <dbReference type="SAM" id="MobiDB-lite"/>
    </source>
</evidence>
<evidence type="ECO:0000256" key="2">
    <source>
        <dbReference type="ARBA" id="ARBA00022723"/>
    </source>
</evidence>
<evidence type="ECO:0000256" key="6">
    <source>
        <dbReference type="SAM" id="SignalP"/>
    </source>
</evidence>
<evidence type="ECO:0000313" key="11">
    <source>
        <dbReference type="Proteomes" id="UP001172102"/>
    </source>
</evidence>
<keyword evidence="2" id="KW-0479">Metal-binding</keyword>
<keyword evidence="3" id="KW-0560">Oxidoreductase</keyword>
<dbReference type="Pfam" id="PF00394">
    <property type="entry name" value="Cu-oxidase"/>
    <property type="match status" value="1"/>
</dbReference>
<dbReference type="SUPFAM" id="SSF49503">
    <property type="entry name" value="Cupredoxins"/>
    <property type="match status" value="3"/>
</dbReference>
<proteinExistence type="inferred from homology"/>
<feature type="domain" description="Plastocyanin-like" evidence="7">
    <location>
        <begin position="164"/>
        <end position="323"/>
    </location>
</feature>
<evidence type="ECO:0000256" key="4">
    <source>
        <dbReference type="ARBA" id="ARBA00023008"/>
    </source>
</evidence>
<dbReference type="InterPro" id="IPR045087">
    <property type="entry name" value="Cu-oxidase_fam"/>
</dbReference>
<dbReference type="PANTHER" id="PTHR11709:SF394">
    <property type="entry name" value="FI03373P-RELATED"/>
    <property type="match status" value="1"/>
</dbReference>
<evidence type="ECO:0000256" key="1">
    <source>
        <dbReference type="ARBA" id="ARBA00010609"/>
    </source>
</evidence>
<dbReference type="InterPro" id="IPR017762">
    <property type="entry name" value="Multicopper_oxidase_fun"/>
</dbReference>
<dbReference type="PANTHER" id="PTHR11709">
    <property type="entry name" value="MULTI-COPPER OXIDASE"/>
    <property type="match status" value="1"/>
</dbReference>
<evidence type="ECO:0000259" key="9">
    <source>
        <dbReference type="Pfam" id="PF07732"/>
    </source>
</evidence>
<evidence type="ECO:0000259" key="8">
    <source>
        <dbReference type="Pfam" id="PF07731"/>
    </source>
</evidence>
<feature type="domain" description="Plastocyanin-like" evidence="8">
    <location>
        <begin position="436"/>
        <end position="591"/>
    </location>
</feature>
<keyword evidence="6" id="KW-0732">Signal</keyword>
<organism evidence="10 11">
    <name type="scientific">Lasiosphaeris hirsuta</name>
    <dbReference type="NCBI Taxonomy" id="260670"/>
    <lineage>
        <taxon>Eukaryota</taxon>
        <taxon>Fungi</taxon>
        <taxon>Dikarya</taxon>
        <taxon>Ascomycota</taxon>
        <taxon>Pezizomycotina</taxon>
        <taxon>Sordariomycetes</taxon>
        <taxon>Sordariomycetidae</taxon>
        <taxon>Sordariales</taxon>
        <taxon>Lasiosphaeriaceae</taxon>
        <taxon>Lasiosphaeris</taxon>
    </lineage>
</organism>
<dbReference type="NCBIfam" id="TIGR03390">
    <property type="entry name" value="ascorbOXfungal"/>
    <property type="match status" value="1"/>
</dbReference>
<name>A0AA40DNV3_9PEZI</name>
<dbReference type="PROSITE" id="PS00079">
    <property type="entry name" value="MULTICOPPER_OXIDASE1"/>
    <property type="match status" value="1"/>
</dbReference>
<reference evidence="10" key="1">
    <citation type="submission" date="2023-06" db="EMBL/GenBank/DDBJ databases">
        <title>Genome-scale phylogeny and comparative genomics of the fungal order Sordariales.</title>
        <authorList>
            <consortium name="Lawrence Berkeley National Laboratory"/>
            <person name="Hensen N."/>
            <person name="Bonometti L."/>
            <person name="Westerberg I."/>
            <person name="Brannstrom I.O."/>
            <person name="Guillou S."/>
            <person name="Cros-Aarteil S."/>
            <person name="Calhoun S."/>
            <person name="Haridas S."/>
            <person name="Kuo A."/>
            <person name="Mondo S."/>
            <person name="Pangilinan J."/>
            <person name="Riley R."/>
            <person name="Labutti K."/>
            <person name="Andreopoulos B."/>
            <person name="Lipzen A."/>
            <person name="Chen C."/>
            <person name="Yanf M."/>
            <person name="Daum C."/>
            <person name="Ng V."/>
            <person name="Clum A."/>
            <person name="Steindorff A."/>
            <person name="Ohm R."/>
            <person name="Martin F."/>
            <person name="Silar P."/>
            <person name="Natvig D."/>
            <person name="Lalanne C."/>
            <person name="Gautier V."/>
            <person name="Ament-Velasquez S.L."/>
            <person name="Kruys A."/>
            <person name="Hutchinson M.I."/>
            <person name="Powell A.J."/>
            <person name="Barry K."/>
            <person name="Miller A.N."/>
            <person name="Grigoriev I.V."/>
            <person name="Debuchy R."/>
            <person name="Gladieux P."/>
            <person name="Thoren M.H."/>
            <person name="Johannesson H."/>
        </authorList>
    </citation>
    <scope>NUCLEOTIDE SEQUENCE</scope>
    <source>
        <strain evidence="10">SMH4607-1</strain>
    </source>
</reference>
<dbReference type="InterPro" id="IPR033138">
    <property type="entry name" value="Cu_oxidase_CS"/>
</dbReference>
<keyword evidence="11" id="KW-1185">Reference proteome</keyword>
<dbReference type="InterPro" id="IPR011707">
    <property type="entry name" value="Cu-oxidase-like_N"/>
</dbReference>
<evidence type="ECO:0000256" key="3">
    <source>
        <dbReference type="ARBA" id="ARBA00023002"/>
    </source>
</evidence>
<sequence length="651" mass="71902">MRPSTLSSLFLGAWLPATALADTVVHDDTFTPDHILRVTYGEVTTGCESRPSVIVNGTTPGPVIHLLPGAISWIRVYNDMTDQNLTMHWHGLVQRLAPFGDGTPLASQWPIPPGHFFDYEISTEVDDSGTYFYHSHVGMQAMTCTGPLIVDDCGASPYTYDDERIFHFQDYFFQTDRQLYGAVTSRPFTGFGQTDGILLNGKGVANGKTASTGAPGGDRGFFGGGHSSPPGRAPRRRLRRRDDDQTDMSSDCSLPVIDVEPGKTYRFRFIGGTGLSFLTMAFEGHGNLTIVQVDGSEYNAPVSTDHLQMGPGQRFDVMFKSKTVDELAADGNKSTYFLQFETRERYSPYRGYGVLRYSLDAVIPTPSSQPIVDLPTDVTNWLEYTFQPLNPGANEFPTAAEVTRRVVIDAELTNDPTTGRIMWELAHLSWTEFTYQKPALVDIYERGQDAIPNFDAAVKNYGWDPATKSFPARIGEVLEIVIQNTGATAGLPGSVETHPFHAHSKHYYDIGSGKGKYNADANNAKLDKLGYRPVKRDTTMLFRYADEVGAGEAAGWRAWRIRITNPGVWMIHCHILAHMMAGMQSVWVVGDADQIRDIPLDLSQSYLTYGGSVMGNATHAPNVFQYFNGTNKCRPVQAGQPHLAGNFSRRA</sequence>
<feature type="domain" description="Plastocyanin-like" evidence="9">
    <location>
        <begin position="38"/>
        <end position="152"/>
    </location>
</feature>
<evidence type="ECO:0000259" key="7">
    <source>
        <dbReference type="Pfam" id="PF00394"/>
    </source>
</evidence>
<dbReference type="AlphaFoldDB" id="A0AA40DNV3"/>
<gene>
    <name evidence="10" type="ORF">B0H67DRAFT_647843</name>
</gene>
<dbReference type="PROSITE" id="PS00080">
    <property type="entry name" value="MULTICOPPER_OXIDASE2"/>
    <property type="match status" value="1"/>
</dbReference>